<feature type="signal peptide" evidence="6">
    <location>
        <begin position="1"/>
        <end position="30"/>
    </location>
</feature>
<dbReference type="Pfam" id="PF14310">
    <property type="entry name" value="Fn3-like"/>
    <property type="match status" value="1"/>
</dbReference>
<keyword evidence="2 4" id="KW-0378">Hydrolase</keyword>
<keyword evidence="4" id="KW-0326">Glycosidase</keyword>
<feature type="region of interest" description="Disordered" evidence="5">
    <location>
        <begin position="460"/>
        <end position="481"/>
    </location>
</feature>
<dbReference type="EMBL" id="JBHSUA010000020">
    <property type="protein sequence ID" value="MFC6397524.1"/>
    <property type="molecule type" value="Genomic_DNA"/>
</dbReference>
<dbReference type="SUPFAM" id="SSF52279">
    <property type="entry name" value="Beta-D-glucan exohydrolase, C-terminal domain"/>
    <property type="match status" value="1"/>
</dbReference>
<dbReference type="Pfam" id="PF01915">
    <property type="entry name" value="Glyco_hydro_3_C"/>
    <property type="match status" value="1"/>
</dbReference>
<dbReference type="InterPro" id="IPR001764">
    <property type="entry name" value="Glyco_hydro_3_N"/>
</dbReference>
<sequence length="1054" mass="113440">MRRRMSRLSAIPLTITLCATGALCLPTANAADPTPDPTAMETEHAKLSRQLATQGMVLLENDGKALPMASKGNVAVYGVGSYKTVKGGTGSGAVNNRYNVSVRDGLEKAGYSITTSDAYYQAMKKAYDDKYLASEGNLFGATVDYSSVEQLLTSDTVTPTAPTNTAIYVVARNSGEGADRSSGKGDYLLSDTERADLTMLGKQYRNVVVVLNTGGIIDTTFFKQVNSKVRDPKGGKALDAMLLMSQAGQEGGNALVDVLNGTVAPSGKLTDTWASAYRYYPASETIAKNDGDSMTENYDEGIYVGYRWFDSKYKSLNAYQPASVVNYPFGYGLGYSTFRTDAQQVSADMSTVTIKAKVTNTGKYAGREVVQVYFSAPTTGLDKPYQELAGYAKTDVLKPGQSQVVTVSYDTTEMSSYDTAKANYVMDAGQYIVRVGNSSRNTHVAAKLELAKRTVTERLHNELDSTEGDSRQTTSDPSDFYSYKAEAREIARARSLKLDTKHFRATTSASDVEQDVAVDESSPYYDIDGSLISSVPVYLSKAQTDWEGTGKAYQPKTGESVRYVKTDSKYTLYDVQAGRISMEQFVASLSLTELANLVEGTDAKGSVLSAAGTAGYTTPLYENKGVPGMSLSDGPAGLRITQKVPTEPVTYQYATAFPIGTLLAQSWDADVLQRFGVAVGKEMNHFGATMWLAPGMNIHRDPMCGRNFEYYSEDPLLTGATAANATLGVQSNPGVGVTIKHYAANNQETDRFGSDAVVSERALREVYLKGFEIAVKQAQPMAVMSSYNSVNGTLTEANYDLLTDVLRGEWNFQGVVMTDWTSISQSTPTAVMYAGNDLIEPGNGADAVIGEMKQLTPSIDVSGIPTYDQNLMKKYGFTTYSLKLGSWTMAPTGTDTIVTKVDSSTDLTKVTSTQTVTDEINNITSSPRPAYASVDEAYKDAVAVTSRTGFGGLTTEQKEAITFSDVQHATPGDGSSPVVSYTVTLKGNYPAKGYAMRLGDLQRSAMRVLNAAMQTTQFQQLAELQGVSGVEVGSYSAQFDLSSPFTVKAAKVKG</sequence>
<dbReference type="PROSITE" id="PS00775">
    <property type="entry name" value="GLYCOSYL_HYDROL_F3"/>
    <property type="match status" value="1"/>
</dbReference>
<keyword evidence="3" id="KW-0119">Carbohydrate metabolism</keyword>
<dbReference type="GO" id="GO:0016787">
    <property type="term" value="F:hydrolase activity"/>
    <property type="evidence" value="ECO:0007669"/>
    <property type="project" value="UniProtKB-KW"/>
</dbReference>
<dbReference type="InterPro" id="IPR002772">
    <property type="entry name" value="Glyco_hydro_3_C"/>
</dbReference>
<dbReference type="Pfam" id="PF00933">
    <property type="entry name" value="Glyco_hydro_3"/>
    <property type="match status" value="1"/>
</dbReference>
<dbReference type="InterPro" id="IPR036962">
    <property type="entry name" value="Glyco_hydro_3_N_sf"/>
</dbReference>
<dbReference type="InterPro" id="IPR050288">
    <property type="entry name" value="Cellulose_deg_GH3"/>
</dbReference>
<evidence type="ECO:0000256" key="4">
    <source>
        <dbReference type="RuleBase" id="RU361161"/>
    </source>
</evidence>
<keyword evidence="9" id="KW-1185">Reference proteome</keyword>
<gene>
    <name evidence="8" type="ORF">ACFP57_11100</name>
</gene>
<accession>A0ABW1X4X9</accession>
<dbReference type="Gene3D" id="3.40.50.1700">
    <property type="entry name" value="Glycoside hydrolase family 3 C-terminal domain"/>
    <property type="match status" value="1"/>
</dbReference>
<dbReference type="InterPro" id="IPR019800">
    <property type="entry name" value="Glyco_hydro_3_AS"/>
</dbReference>
<evidence type="ECO:0000256" key="1">
    <source>
        <dbReference type="ARBA" id="ARBA00005336"/>
    </source>
</evidence>
<proteinExistence type="inferred from homology"/>
<dbReference type="SUPFAM" id="SSF51445">
    <property type="entry name" value="(Trans)glycosidases"/>
    <property type="match status" value="1"/>
</dbReference>
<evidence type="ECO:0000256" key="6">
    <source>
        <dbReference type="SAM" id="SignalP"/>
    </source>
</evidence>
<comment type="caution">
    <text evidence="8">The sequence shown here is derived from an EMBL/GenBank/DDBJ whole genome shotgun (WGS) entry which is preliminary data.</text>
</comment>
<dbReference type="PRINTS" id="PR00133">
    <property type="entry name" value="GLHYDRLASE3"/>
</dbReference>
<dbReference type="SMART" id="SM01217">
    <property type="entry name" value="Fn3_like"/>
    <property type="match status" value="1"/>
</dbReference>
<comment type="similarity">
    <text evidence="1 4">Belongs to the glycosyl hydrolase 3 family.</text>
</comment>
<dbReference type="Proteomes" id="UP001596266">
    <property type="component" value="Unassembled WGS sequence"/>
</dbReference>
<keyword evidence="6" id="KW-0732">Signal</keyword>
<dbReference type="Gene3D" id="3.20.20.300">
    <property type="entry name" value="Glycoside hydrolase, family 3, N-terminal domain"/>
    <property type="match status" value="1"/>
</dbReference>
<feature type="chain" id="PRO_5046714418" evidence="6">
    <location>
        <begin position="31"/>
        <end position="1054"/>
    </location>
</feature>
<evidence type="ECO:0000256" key="3">
    <source>
        <dbReference type="ARBA" id="ARBA00023277"/>
    </source>
</evidence>
<reference evidence="9" key="1">
    <citation type="journal article" date="2019" name="Int. J. Syst. Evol. Microbiol.">
        <title>The Global Catalogue of Microorganisms (GCM) 10K type strain sequencing project: providing services to taxonomists for standard genome sequencing and annotation.</title>
        <authorList>
            <consortium name="The Broad Institute Genomics Platform"/>
            <consortium name="The Broad Institute Genome Sequencing Center for Infectious Disease"/>
            <person name="Wu L."/>
            <person name="Ma J."/>
        </authorList>
    </citation>
    <scope>NUCLEOTIDE SEQUENCE [LARGE SCALE GENOMIC DNA]</scope>
    <source>
        <strain evidence="9">CGMCC 1.15277</strain>
    </source>
</reference>
<feature type="domain" description="Fibronectin type III-like" evidence="7">
    <location>
        <begin position="368"/>
        <end position="439"/>
    </location>
</feature>
<protein>
    <submittedName>
        <fullName evidence="8">Glycoside hydrolase family 3 N-terminal domain-containing protein</fullName>
    </submittedName>
</protein>
<evidence type="ECO:0000313" key="8">
    <source>
        <dbReference type="EMBL" id="MFC6397524.1"/>
    </source>
</evidence>
<organism evidence="8 9">
    <name type="scientific">Luteococcus sanguinis</name>
    <dbReference type="NCBI Taxonomy" id="174038"/>
    <lineage>
        <taxon>Bacteria</taxon>
        <taxon>Bacillati</taxon>
        <taxon>Actinomycetota</taxon>
        <taxon>Actinomycetes</taxon>
        <taxon>Propionibacteriales</taxon>
        <taxon>Propionibacteriaceae</taxon>
        <taxon>Luteococcus</taxon>
    </lineage>
</organism>
<dbReference type="InterPro" id="IPR017853">
    <property type="entry name" value="GH"/>
</dbReference>
<dbReference type="PANTHER" id="PTHR42715:SF10">
    <property type="entry name" value="BETA-GLUCOSIDASE"/>
    <property type="match status" value="1"/>
</dbReference>
<evidence type="ECO:0000256" key="5">
    <source>
        <dbReference type="SAM" id="MobiDB-lite"/>
    </source>
</evidence>
<evidence type="ECO:0000256" key="2">
    <source>
        <dbReference type="ARBA" id="ARBA00022801"/>
    </source>
</evidence>
<dbReference type="InterPro" id="IPR036881">
    <property type="entry name" value="Glyco_hydro_3_C_sf"/>
</dbReference>
<evidence type="ECO:0000259" key="7">
    <source>
        <dbReference type="SMART" id="SM01217"/>
    </source>
</evidence>
<evidence type="ECO:0000313" key="9">
    <source>
        <dbReference type="Proteomes" id="UP001596266"/>
    </source>
</evidence>
<dbReference type="Gene3D" id="2.60.40.10">
    <property type="entry name" value="Immunoglobulins"/>
    <property type="match status" value="1"/>
</dbReference>
<dbReference type="RefSeq" id="WP_343885824.1">
    <property type="nucleotide sequence ID" value="NZ_BAAAKI010000010.1"/>
</dbReference>
<name>A0ABW1X4X9_9ACTN</name>
<dbReference type="InterPro" id="IPR013783">
    <property type="entry name" value="Ig-like_fold"/>
</dbReference>
<dbReference type="PANTHER" id="PTHR42715">
    <property type="entry name" value="BETA-GLUCOSIDASE"/>
    <property type="match status" value="1"/>
</dbReference>
<dbReference type="InterPro" id="IPR026891">
    <property type="entry name" value="Fn3-like"/>
</dbReference>